<dbReference type="Proteomes" id="UP000007963">
    <property type="component" value="Unassembled WGS sequence"/>
</dbReference>
<gene>
    <name evidence="5" type="ORF">ATEG_05157</name>
</gene>
<reference evidence="6" key="1">
    <citation type="submission" date="2005-09" db="EMBL/GenBank/DDBJ databases">
        <title>Annotation of the Aspergillus terreus NIH2624 genome.</title>
        <authorList>
            <person name="Birren B.W."/>
            <person name="Lander E.S."/>
            <person name="Galagan J.E."/>
            <person name="Nusbaum C."/>
            <person name="Devon K."/>
            <person name="Henn M."/>
            <person name="Ma L.-J."/>
            <person name="Jaffe D.B."/>
            <person name="Butler J."/>
            <person name="Alvarez P."/>
            <person name="Gnerre S."/>
            <person name="Grabherr M."/>
            <person name="Kleber M."/>
            <person name="Mauceli E.W."/>
            <person name="Brockman W."/>
            <person name="Rounsley S."/>
            <person name="Young S.K."/>
            <person name="LaButti K."/>
            <person name="Pushparaj V."/>
            <person name="DeCaprio D."/>
            <person name="Crawford M."/>
            <person name="Koehrsen M."/>
            <person name="Engels R."/>
            <person name="Montgomery P."/>
            <person name="Pearson M."/>
            <person name="Howarth C."/>
            <person name="Larson L."/>
            <person name="Luoma S."/>
            <person name="White J."/>
            <person name="Alvarado L."/>
            <person name="Kodira C.D."/>
            <person name="Zeng Q."/>
            <person name="Oleary S."/>
            <person name="Yandava C."/>
            <person name="Denning D.W."/>
            <person name="Nierman W.C."/>
            <person name="Milne T."/>
            <person name="Madden K."/>
        </authorList>
    </citation>
    <scope>NUCLEOTIDE SEQUENCE [LARGE SCALE GENOMIC DNA]</scope>
    <source>
        <strain evidence="6">NIH 2624 / FGSC A1156</strain>
    </source>
</reference>
<dbReference type="STRING" id="341663.Q0CMC7"/>
<dbReference type="GeneID" id="4321239"/>
<comment type="similarity">
    <text evidence="1">Belongs to the D-alanine--D-alanine ligase family.</text>
</comment>
<dbReference type="GO" id="GO:0008716">
    <property type="term" value="F:D-alanine-D-alanine ligase activity"/>
    <property type="evidence" value="ECO:0007669"/>
    <property type="project" value="InterPro"/>
</dbReference>
<dbReference type="OrthoDB" id="422362at2759"/>
<keyword evidence="3" id="KW-0067">ATP-binding</keyword>
<dbReference type="PROSITE" id="PS50975">
    <property type="entry name" value="ATP_GRASP"/>
    <property type="match status" value="1"/>
</dbReference>
<dbReference type="EMBL" id="CH476600">
    <property type="protein sequence ID" value="EAU34226.1"/>
    <property type="molecule type" value="Genomic_DNA"/>
</dbReference>
<dbReference type="VEuPathDB" id="FungiDB:ATEG_05157"/>
<sequence length="389" mass="42557">MFPEAGRTRIAQCSRNIPRALETRCYSANPKQNSAVAVLFQDIDPPVINGVRKPRKPGGYQDSGADIAYNLRAKGVTVVTPEVHPSDRDHEGWCFPDTAEGIQRAVQKGATHLWANTILFNSHPLQASDTLNAFASSLYVVGQPPGLVENFDDKAYLNRKLGQMGGFTLPRSWIITSSDDVDSVIRSIGQYPVVGKPIRGRGSHGVKVCHSATDLRQHLEALFRESPTVMVEEFLSGEEATVTVMPPSPDRPEYWSMPPVVRFNHADGIAPYNGVVAVTANSRTVSPVEMGDASFTELMRQSARVAEVIGATAPIRVDARRFEPGSRFALFDINMKPNMTGPGRPGREDQASLTALAAAAIGWDYPTLLQRILQCAQPLGVFRNYQSPF</sequence>
<accession>Q0CMC7</accession>
<dbReference type="RefSeq" id="XP_001214335.1">
    <property type="nucleotide sequence ID" value="XM_001214335.1"/>
</dbReference>
<feature type="domain" description="ATP-grasp" evidence="4">
    <location>
        <begin position="159"/>
        <end position="374"/>
    </location>
</feature>
<dbReference type="HOGENOM" id="CLU_784577_0_0_1"/>
<dbReference type="Pfam" id="PF07478">
    <property type="entry name" value="Dala_Dala_lig_C"/>
    <property type="match status" value="1"/>
</dbReference>
<dbReference type="GO" id="GO:0046872">
    <property type="term" value="F:metal ion binding"/>
    <property type="evidence" value="ECO:0007669"/>
    <property type="project" value="InterPro"/>
</dbReference>
<keyword evidence="2" id="KW-0436">Ligase</keyword>
<evidence type="ECO:0000256" key="1">
    <source>
        <dbReference type="ARBA" id="ARBA00010871"/>
    </source>
</evidence>
<dbReference type="OMA" id="HGVKLCH"/>
<keyword evidence="3" id="KW-0547">Nucleotide-binding</keyword>
<protein>
    <recommendedName>
        <fullName evidence="4">ATP-grasp domain-containing protein</fullName>
    </recommendedName>
</protein>
<dbReference type="GO" id="GO:0005524">
    <property type="term" value="F:ATP binding"/>
    <property type="evidence" value="ECO:0007669"/>
    <property type="project" value="UniProtKB-UniRule"/>
</dbReference>
<dbReference type="InterPro" id="IPR011761">
    <property type="entry name" value="ATP-grasp"/>
</dbReference>
<dbReference type="Gene3D" id="3.30.470.20">
    <property type="entry name" value="ATP-grasp fold, B domain"/>
    <property type="match status" value="1"/>
</dbReference>
<dbReference type="InterPro" id="IPR011095">
    <property type="entry name" value="Dala_Dala_lig_C"/>
</dbReference>
<organism evidence="5 6">
    <name type="scientific">Aspergillus terreus (strain NIH 2624 / FGSC A1156)</name>
    <dbReference type="NCBI Taxonomy" id="341663"/>
    <lineage>
        <taxon>Eukaryota</taxon>
        <taxon>Fungi</taxon>
        <taxon>Dikarya</taxon>
        <taxon>Ascomycota</taxon>
        <taxon>Pezizomycotina</taxon>
        <taxon>Eurotiomycetes</taxon>
        <taxon>Eurotiomycetidae</taxon>
        <taxon>Eurotiales</taxon>
        <taxon>Aspergillaceae</taxon>
        <taxon>Aspergillus</taxon>
        <taxon>Aspergillus subgen. Circumdati</taxon>
    </lineage>
</organism>
<dbReference type="SUPFAM" id="SSF56059">
    <property type="entry name" value="Glutathione synthetase ATP-binding domain-like"/>
    <property type="match status" value="1"/>
</dbReference>
<evidence type="ECO:0000256" key="3">
    <source>
        <dbReference type="PROSITE-ProRule" id="PRU00409"/>
    </source>
</evidence>
<name>Q0CMC7_ASPTN</name>
<dbReference type="PANTHER" id="PTHR23132:SF23">
    <property type="entry name" value="D-ALANINE--D-ALANINE LIGASE B"/>
    <property type="match status" value="1"/>
</dbReference>
<dbReference type="eggNOG" id="ENOG502QPTY">
    <property type="taxonomic scope" value="Eukaryota"/>
</dbReference>
<proteinExistence type="inferred from homology"/>
<evidence type="ECO:0000313" key="5">
    <source>
        <dbReference type="EMBL" id="EAU34226.1"/>
    </source>
</evidence>
<evidence type="ECO:0000256" key="2">
    <source>
        <dbReference type="ARBA" id="ARBA00022598"/>
    </source>
</evidence>
<evidence type="ECO:0000259" key="4">
    <source>
        <dbReference type="PROSITE" id="PS50975"/>
    </source>
</evidence>
<dbReference type="PANTHER" id="PTHR23132">
    <property type="entry name" value="D-ALANINE--D-ALANINE LIGASE"/>
    <property type="match status" value="1"/>
</dbReference>
<dbReference type="InterPro" id="IPR013815">
    <property type="entry name" value="ATP_grasp_subdomain_1"/>
</dbReference>
<dbReference type="Gene3D" id="3.30.1490.20">
    <property type="entry name" value="ATP-grasp fold, A domain"/>
    <property type="match status" value="1"/>
</dbReference>
<evidence type="ECO:0000313" key="6">
    <source>
        <dbReference type="Proteomes" id="UP000007963"/>
    </source>
</evidence>
<dbReference type="AlphaFoldDB" id="Q0CMC7"/>